<evidence type="ECO:0000313" key="2">
    <source>
        <dbReference type="EMBL" id="KAF0917154.1"/>
    </source>
</evidence>
<feature type="region of interest" description="Disordered" evidence="1">
    <location>
        <begin position="36"/>
        <end position="66"/>
    </location>
</feature>
<organism evidence="2 3">
    <name type="scientific">Oryza meyeriana var. granulata</name>
    <dbReference type="NCBI Taxonomy" id="110450"/>
    <lineage>
        <taxon>Eukaryota</taxon>
        <taxon>Viridiplantae</taxon>
        <taxon>Streptophyta</taxon>
        <taxon>Embryophyta</taxon>
        <taxon>Tracheophyta</taxon>
        <taxon>Spermatophyta</taxon>
        <taxon>Magnoliopsida</taxon>
        <taxon>Liliopsida</taxon>
        <taxon>Poales</taxon>
        <taxon>Poaceae</taxon>
        <taxon>BOP clade</taxon>
        <taxon>Oryzoideae</taxon>
        <taxon>Oryzeae</taxon>
        <taxon>Oryzinae</taxon>
        <taxon>Oryza</taxon>
        <taxon>Oryza meyeriana</taxon>
    </lineage>
</organism>
<comment type="caution">
    <text evidence="2">The sequence shown here is derived from an EMBL/GenBank/DDBJ whole genome shotgun (WGS) entry which is preliminary data.</text>
</comment>
<dbReference type="Proteomes" id="UP000479710">
    <property type="component" value="Unassembled WGS sequence"/>
</dbReference>
<proteinExistence type="predicted"/>
<evidence type="ECO:0000256" key="1">
    <source>
        <dbReference type="SAM" id="MobiDB-lite"/>
    </source>
</evidence>
<gene>
    <name evidence="2" type="ORF">E2562_016951</name>
</gene>
<sequence>MAVTPGSASACVGVSRHRPSPISPCFLRSPERREIPAARLVTPDHEAMARDGGKSSAEEEGRNGCGKRYSREAIWA</sequence>
<accession>A0A6G1DYG7</accession>
<feature type="compositionally biased region" description="Basic and acidic residues" evidence="1">
    <location>
        <begin position="36"/>
        <end position="62"/>
    </location>
</feature>
<name>A0A6G1DYG7_9ORYZ</name>
<dbReference type="EMBL" id="SPHZ02000005">
    <property type="protein sequence ID" value="KAF0917154.1"/>
    <property type="molecule type" value="Genomic_DNA"/>
</dbReference>
<dbReference type="AlphaFoldDB" id="A0A6G1DYG7"/>
<feature type="non-terminal residue" evidence="2">
    <location>
        <position position="76"/>
    </location>
</feature>
<keyword evidence="3" id="KW-1185">Reference proteome</keyword>
<protein>
    <submittedName>
        <fullName evidence="2">Uncharacterized protein</fullName>
    </submittedName>
</protein>
<reference evidence="2 3" key="1">
    <citation type="submission" date="2019-11" db="EMBL/GenBank/DDBJ databases">
        <title>Whole genome sequence of Oryza granulata.</title>
        <authorList>
            <person name="Li W."/>
        </authorList>
    </citation>
    <scope>NUCLEOTIDE SEQUENCE [LARGE SCALE GENOMIC DNA]</scope>
    <source>
        <strain evidence="3">cv. Menghai</strain>
        <tissue evidence="2">Leaf</tissue>
    </source>
</reference>
<evidence type="ECO:0000313" key="3">
    <source>
        <dbReference type="Proteomes" id="UP000479710"/>
    </source>
</evidence>